<organism evidence="2">
    <name type="scientific">uncultured Sulfurovum sp</name>
    <dbReference type="NCBI Taxonomy" id="269237"/>
    <lineage>
        <taxon>Bacteria</taxon>
        <taxon>Pseudomonadati</taxon>
        <taxon>Campylobacterota</taxon>
        <taxon>Epsilonproteobacteria</taxon>
        <taxon>Campylobacterales</taxon>
        <taxon>Sulfurovaceae</taxon>
        <taxon>Sulfurovum</taxon>
        <taxon>environmental samples</taxon>
    </lineage>
</organism>
<dbReference type="PANTHER" id="PTHR32305">
    <property type="match status" value="1"/>
</dbReference>
<feature type="region of interest" description="Disordered" evidence="1">
    <location>
        <begin position="364"/>
        <end position="383"/>
    </location>
</feature>
<feature type="compositionally biased region" description="Polar residues" evidence="1">
    <location>
        <begin position="276"/>
        <end position="286"/>
    </location>
</feature>
<evidence type="ECO:0000313" key="2">
    <source>
        <dbReference type="EMBL" id="CAA6810547.1"/>
    </source>
</evidence>
<dbReference type="NCBIfam" id="TIGR03696">
    <property type="entry name" value="Rhs_assc_core"/>
    <property type="match status" value="1"/>
</dbReference>
<protein>
    <submittedName>
        <fullName evidence="2">Uncharacterized protein</fullName>
    </submittedName>
</protein>
<feature type="compositionally biased region" description="Polar residues" evidence="1">
    <location>
        <begin position="364"/>
        <end position="380"/>
    </location>
</feature>
<proteinExistence type="predicted"/>
<sequence length="444" mass="50128">MLASIVHDKKIDTPLSITTHQNPLKELNEVEQSYYYTLPKEERRFVDKKRKQRTYYYHRDHQGSIHNLSNEEGEVVEHFRYDESYGIIKHHSKTEETLNPYCYTGRELESHEFYYYRARYYDPSIGRFISSDPIEFLAGDFNFYRYVGNSPVGWVDPSGLAKCDDKKDKINKAKDKLADKKSFKWSKFFKGAAKKVGAGVLVVIDGPIPIGDIAAAGLIASDIADGVQTAQEIADATNELKDAKDDLAECKEMESKNGDGSVKIKGNEEPKKNSKKANPNDSNSFDGKSAKEIGDDLESQGFKRDSKAEKLYKDPPNPGKSDVQIYTKVDENGKKSEITVNNGGGTHTGHKQADRPVYVKINQPVQTGVSKKTGKPTYQQEKSKVITDKDKYVIPENKIKTEDKKSIVNDSESGKVITEKNQSYPESKDFELTDHGTLQPKKRK</sequence>
<feature type="region of interest" description="Disordered" evidence="1">
    <location>
        <begin position="252"/>
        <end position="357"/>
    </location>
</feature>
<evidence type="ECO:0000256" key="1">
    <source>
        <dbReference type="SAM" id="MobiDB-lite"/>
    </source>
</evidence>
<accession>A0A6S6T1K1</accession>
<feature type="region of interest" description="Disordered" evidence="1">
    <location>
        <begin position="401"/>
        <end position="444"/>
    </location>
</feature>
<dbReference type="Gene3D" id="2.180.10.10">
    <property type="entry name" value="RHS repeat-associated core"/>
    <property type="match status" value="1"/>
</dbReference>
<gene>
    <name evidence="2" type="ORF">HELGO_WM18181</name>
</gene>
<dbReference type="InterPro" id="IPR022385">
    <property type="entry name" value="Rhs_assc_core"/>
</dbReference>
<reference evidence="2" key="1">
    <citation type="submission" date="2020-01" db="EMBL/GenBank/DDBJ databases">
        <authorList>
            <person name="Meier V. D."/>
            <person name="Meier V D."/>
        </authorList>
    </citation>
    <scope>NUCLEOTIDE SEQUENCE</scope>
    <source>
        <strain evidence="2">HLG_WM_MAG_06</strain>
    </source>
</reference>
<dbReference type="InterPro" id="IPR050708">
    <property type="entry name" value="T6SS_VgrG/RHS"/>
</dbReference>
<dbReference type="AlphaFoldDB" id="A0A6S6T1K1"/>
<dbReference type="EMBL" id="CACVAP010000060">
    <property type="protein sequence ID" value="CAA6810547.1"/>
    <property type="molecule type" value="Genomic_DNA"/>
</dbReference>
<name>A0A6S6T1K1_9BACT</name>
<feature type="compositionally biased region" description="Basic and acidic residues" evidence="1">
    <location>
        <begin position="301"/>
        <end position="313"/>
    </location>
</feature>
<dbReference type="PANTHER" id="PTHR32305:SF15">
    <property type="entry name" value="PROTEIN RHSA-RELATED"/>
    <property type="match status" value="1"/>
</dbReference>
<feature type="compositionally biased region" description="Basic and acidic residues" evidence="1">
    <location>
        <begin position="328"/>
        <end position="337"/>
    </location>
</feature>